<gene>
    <name evidence="1" type="ORF">Harman_25290</name>
</gene>
<evidence type="ECO:0008006" key="3">
    <source>
        <dbReference type="Google" id="ProtNLM"/>
    </source>
</evidence>
<proteinExistence type="predicted"/>
<name>A0A4C2EJD3_9EURY</name>
<evidence type="ECO:0000313" key="2">
    <source>
        <dbReference type="Proteomes" id="UP000304382"/>
    </source>
</evidence>
<protein>
    <recommendedName>
        <fullName evidence="3">RecJ-like exonuclease</fullName>
    </recommendedName>
</protein>
<dbReference type="Proteomes" id="UP000304382">
    <property type="component" value="Unassembled WGS sequence"/>
</dbReference>
<dbReference type="AlphaFoldDB" id="A0A4C2EJD3"/>
<accession>A0A4C2EJD3</accession>
<sequence length="374" mass="38323">MSATGREPTPATSPGDLAGSLREAAFVRLVSDATGEALAATGLLARALDDTPFQASVVRPFEDPDRTTETDITVAIGRTQPTADVTLTDRVAATAFETARELGGTVDPALALAGTIAAGEVDGTVAEAAEQAGLERRPGVAVPTSDLADGLAHSTLFVAPFSGDADAARATLADLGLDADRAQSVDLSADDHRRLASLVALVVTADAPPRAADAIQRALRPTVGGPFETVGGYADVLDAVAREQPGTAVALALGHEAVREDALTAWHSHATRAHEAVSEATTGRYDGLFVARGDAMPTGTVARLLADFRAPEPVTLVVTDDRAAARATDGRDVSETMHAAAETVGGDAIGTGDRARARFDVSTAGFIEAFREAV</sequence>
<dbReference type="EMBL" id="BIXZ01000004">
    <property type="protein sequence ID" value="GCF14594.1"/>
    <property type="molecule type" value="Genomic_DNA"/>
</dbReference>
<keyword evidence="2" id="KW-1185">Reference proteome</keyword>
<comment type="caution">
    <text evidence="1">The sequence shown here is derived from an EMBL/GenBank/DDBJ whole genome shotgun (WGS) entry which is preliminary data.</text>
</comment>
<dbReference type="OrthoDB" id="157374at2157"/>
<dbReference type="RefSeq" id="WP_137684170.1">
    <property type="nucleotide sequence ID" value="NZ_BIXZ01000004.1"/>
</dbReference>
<evidence type="ECO:0000313" key="1">
    <source>
        <dbReference type="EMBL" id="GCF14594.1"/>
    </source>
</evidence>
<organism evidence="1 2">
    <name type="scientific">Haloarcula mannanilytica</name>
    <dbReference type="NCBI Taxonomy" id="2509225"/>
    <lineage>
        <taxon>Archaea</taxon>
        <taxon>Methanobacteriati</taxon>
        <taxon>Methanobacteriota</taxon>
        <taxon>Stenosarchaea group</taxon>
        <taxon>Halobacteria</taxon>
        <taxon>Halobacteriales</taxon>
        <taxon>Haloarculaceae</taxon>
        <taxon>Haloarcula</taxon>
    </lineage>
</organism>
<reference evidence="1 2" key="1">
    <citation type="submission" date="2019-02" db="EMBL/GenBank/DDBJ databases">
        <title>Haloarcula mannanilyticum sp. nov., a mannan degrading haloarchaeon isolated from commercial salt.</title>
        <authorList>
            <person name="Enomoto S."/>
            <person name="Shimane Y."/>
            <person name="Kamekura M."/>
            <person name="Ito T."/>
            <person name="Moriya O."/>
            <person name="Ihara K."/>
            <person name="Takahashi-Ando N."/>
            <person name="Fukushima Y."/>
            <person name="Yoshida Y."/>
            <person name="Usama R."/>
            <person name="Takai K."/>
            <person name="Minegishi H."/>
        </authorList>
    </citation>
    <scope>NUCLEOTIDE SEQUENCE [LARGE SCALE GENOMIC DNA]</scope>
    <source>
        <strain evidence="1 2">MD130-1</strain>
    </source>
</reference>